<evidence type="ECO:0000313" key="1">
    <source>
        <dbReference type="EMBL" id="EPQ58776.1"/>
    </source>
</evidence>
<dbReference type="Proteomes" id="UP000030669">
    <property type="component" value="Unassembled WGS sequence"/>
</dbReference>
<reference evidence="1 2" key="1">
    <citation type="journal article" date="2012" name="Science">
        <title>The Paleozoic origin of enzymatic lignin decomposition reconstructed from 31 fungal genomes.</title>
        <authorList>
            <person name="Floudas D."/>
            <person name="Binder M."/>
            <person name="Riley R."/>
            <person name="Barry K."/>
            <person name="Blanchette R.A."/>
            <person name="Henrissat B."/>
            <person name="Martinez A.T."/>
            <person name="Otillar R."/>
            <person name="Spatafora J.W."/>
            <person name="Yadav J.S."/>
            <person name="Aerts A."/>
            <person name="Benoit I."/>
            <person name="Boyd A."/>
            <person name="Carlson A."/>
            <person name="Copeland A."/>
            <person name="Coutinho P.M."/>
            <person name="de Vries R.P."/>
            <person name="Ferreira P."/>
            <person name="Findley K."/>
            <person name="Foster B."/>
            <person name="Gaskell J."/>
            <person name="Glotzer D."/>
            <person name="Gorecki P."/>
            <person name="Heitman J."/>
            <person name="Hesse C."/>
            <person name="Hori C."/>
            <person name="Igarashi K."/>
            <person name="Jurgens J.A."/>
            <person name="Kallen N."/>
            <person name="Kersten P."/>
            <person name="Kohler A."/>
            <person name="Kuees U."/>
            <person name="Kumar T.K.A."/>
            <person name="Kuo A."/>
            <person name="LaButti K."/>
            <person name="Larrondo L.F."/>
            <person name="Lindquist E."/>
            <person name="Ling A."/>
            <person name="Lombard V."/>
            <person name="Lucas S."/>
            <person name="Lundell T."/>
            <person name="Martin R."/>
            <person name="McLaughlin D.J."/>
            <person name="Morgenstern I."/>
            <person name="Morin E."/>
            <person name="Murat C."/>
            <person name="Nagy L.G."/>
            <person name="Nolan M."/>
            <person name="Ohm R.A."/>
            <person name="Patyshakuliyeva A."/>
            <person name="Rokas A."/>
            <person name="Ruiz-Duenas F.J."/>
            <person name="Sabat G."/>
            <person name="Salamov A."/>
            <person name="Samejima M."/>
            <person name="Schmutz J."/>
            <person name="Slot J.C."/>
            <person name="St John F."/>
            <person name="Stenlid J."/>
            <person name="Sun H."/>
            <person name="Sun S."/>
            <person name="Syed K."/>
            <person name="Tsang A."/>
            <person name="Wiebenga A."/>
            <person name="Young D."/>
            <person name="Pisabarro A."/>
            <person name="Eastwood D.C."/>
            <person name="Martin F."/>
            <person name="Cullen D."/>
            <person name="Grigoriev I.V."/>
            <person name="Hibbett D.S."/>
        </authorList>
    </citation>
    <scope>NUCLEOTIDE SEQUENCE [LARGE SCALE GENOMIC DNA]</scope>
    <source>
        <strain evidence="1 2">ATCC 11539</strain>
    </source>
</reference>
<accession>S7QFX8</accession>
<dbReference type="GeneID" id="19309259"/>
<gene>
    <name evidence="1" type="ORF">GLOTRDRAFT_90572</name>
</gene>
<keyword evidence="2" id="KW-1185">Reference proteome</keyword>
<proteinExistence type="predicted"/>
<organism evidence="1 2">
    <name type="scientific">Gloeophyllum trabeum (strain ATCC 11539 / FP-39264 / Madison 617)</name>
    <name type="common">Brown rot fungus</name>
    <dbReference type="NCBI Taxonomy" id="670483"/>
    <lineage>
        <taxon>Eukaryota</taxon>
        <taxon>Fungi</taxon>
        <taxon>Dikarya</taxon>
        <taxon>Basidiomycota</taxon>
        <taxon>Agaricomycotina</taxon>
        <taxon>Agaricomycetes</taxon>
        <taxon>Gloeophyllales</taxon>
        <taxon>Gloeophyllaceae</taxon>
        <taxon>Gloeophyllum</taxon>
    </lineage>
</organism>
<dbReference type="OrthoDB" id="2748701at2759"/>
<dbReference type="RefSeq" id="XP_007861938.1">
    <property type="nucleotide sequence ID" value="XM_007863747.1"/>
</dbReference>
<dbReference type="HOGENOM" id="CLU_071640_0_0_1"/>
<dbReference type="EMBL" id="KB469297">
    <property type="protein sequence ID" value="EPQ58776.1"/>
    <property type="molecule type" value="Genomic_DNA"/>
</dbReference>
<sequence>MDTLPTEVLGLIFEAASCDGGRTASSVRAACTAFCAASESSRFRSVAITESPKTLSFREALQKASPSARASIRHLFVVVQDEDMAATVDDVLQLTAPCLECLTCICLSSCSTLHARLLATAFPRLHALSLCCVDMSYPPDDRSDLFPGASASPLFPCLQYLHIAYARSGYMHSAHIALCRFITRTGGLLTRVRLSGGVVFRRDGLCSMAAFRKMLLFPAHQLVESPPLPWPALSPIRTYVVGAFFLGTTSRWKLTSLERETREQKDAVRLVLLPRRAIVPWPQWREKWLSVQAGELDPLYEWPEQSAPEILAEDYPVWAGDI</sequence>
<dbReference type="KEGG" id="gtr:GLOTRDRAFT_90572"/>
<evidence type="ECO:0000313" key="2">
    <source>
        <dbReference type="Proteomes" id="UP000030669"/>
    </source>
</evidence>
<dbReference type="AlphaFoldDB" id="S7QFX8"/>
<protein>
    <recommendedName>
        <fullName evidence="3">F-box domain-containing protein</fullName>
    </recommendedName>
</protein>
<name>S7QFX8_GLOTA</name>
<evidence type="ECO:0008006" key="3">
    <source>
        <dbReference type="Google" id="ProtNLM"/>
    </source>
</evidence>